<dbReference type="PANTHER" id="PTHR43610:SF1">
    <property type="entry name" value="N-ACETYLTRANSFERASE DOMAIN-CONTAINING PROTEIN"/>
    <property type="match status" value="1"/>
</dbReference>
<name>A0A062UI87_9PROT</name>
<dbReference type="SUPFAM" id="SSF55729">
    <property type="entry name" value="Acyl-CoA N-acyltransferases (Nat)"/>
    <property type="match status" value="1"/>
</dbReference>
<protein>
    <recommendedName>
        <fullName evidence="1">N-acetyltransferase domain-containing protein</fullName>
    </recommendedName>
</protein>
<dbReference type="InterPro" id="IPR000182">
    <property type="entry name" value="GNAT_dom"/>
</dbReference>
<dbReference type="Gene3D" id="3.40.630.30">
    <property type="match status" value="1"/>
</dbReference>
<keyword evidence="3" id="KW-1185">Reference proteome</keyword>
<proteinExistence type="predicted"/>
<evidence type="ECO:0000313" key="2">
    <source>
        <dbReference type="EMBL" id="KCZ55835.1"/>
    </source>
</evidence>
<dbReference type="InterPro" id="IPR016181">
    <property type="entry name" value="Acyl_CoA_acyltransferase"/>
</dbReference>
<dbReference type="PANTHER" id="PTHR43610">
    <property type="entry name" value="BLL6696 PROTEIN"/>
    <property type="match status" value="1"/>
</dbReference>
<sequence length="196" mass="22334">MYLNAPPPENDVVRLESLSEAHRSNLQDSTAAASMWEWMPVISTGTSLDAYIDYCLSEMKGDSFYPFVVYRKSDNSFAGLVAYERVSRTHRRLGVGFLWHPEHVRGTDVVPATQLALLERAVQARFQRISYYIPEENERALRAFDRIGARREGVIRHYMRAANGTWSNVVVLSLITDEIKAAMNVLADRVRQLQLA</sequence>
<dbReference type="PATRIC" id="fig|1280946.3.peg.947"/>
<gene>
    <name evidence="2" type="ORF">HY29_10755</name>
</gene>
<feature type="domain" description="N-acetyltransferase" evidence="1">
    <location>
        <begin position="15"/>
        <end position="150"/>
    </location>
</feature>
<dbReference type="eggNOG" id="COG1670">
    <property type="taxonomic scope" value="Bacteria"/>
</dbReference>
<reference evidence="2 3" key="1">
    <citation type="journal article" date="2014" name="Antonie Van Leeuwenhoek">
        <title>Hyphomonas beringensis sp. nov. and Hyphomonas chukchiensis sp. nov., isolated from surface seawater of the Bering Sea and Chukchi Sea.</title>
        <authorList>
            <person name="Li C."/>
            <person name="Lai Q."/>
            <person name="Li G."/>
            <person name="Dong C."/>
            <person name="Wang J."/>
            <person name="Liao Y."/>
            <person name="Shao Z."/>
        </authorList>
    </citation>
    <scope>NUCLEOTIDE SEQUENCE [LARGE SCALE GENOMIC DNA]</scope>
    <source>
        <strain evidence="2 3">25B14_1</strain>
    </source>
</reference>
<evidence type="ECO:0000313" key="3">
    <source>
        <dbReference type="Proteomes" id="UP000027037"/>
    </source>
</evidence>
<dbReference type="GO" id="GO:0016747">
    <property type="term" value="F:acyltransferase activity, transferring groups other than amino-acyl groups"/>
    <property type="evidence" value="ECO:0007669"/>
    <property type="project" value="InterPro"/>
</dbReference>
<organism evidence="2 3">
    <name type="scientific">Hyphomonas beringensis</name>
    <dbReference type="NCBI Taxonomy" id="1280946"/>
    <lineage>
        <taxon>Bacteria</taxon>
        <taxon>Pseudomonadati</taxon>
        <taxon>Pseudomonadota</taxon>
        <taxon>Alphaproteobacteria</taxon>
        <taxon>Hyphomonadales</taxon>
        <taxon>Hyphomonadaceae</taxon>
        <taxon>Hyphomonas</taxon>
    </lineage>
</organism>
<dbReference type="Proteomes" id="UP000027037">
    <property type="component" value="Unassembled WGS sequence"/>
</dbReference>
<dbReference type="EMBL" id="AWFF01000027">
    <property type="protein sequence ID" value="KCZ55835.1"/>
    <property type="molecule type" value="Genomic_DNA"/>
</dbReference>
<dbReference type="Pfam" id="PF13302">
    <property type="entry name" value="Acetyltransf_3"/>
    <property type="match status" value="1"/>
</dbReference>
<dbReference type="STRING" id="1280946.HY29_10755"/>
<accession>A0A062UI87</accession>
<evidence type="ECO:0000259" key="1">
    <source>
        <dbReference type="Pfam" id="PF13302"/>
    </source>
</evidence>
<comment type="caution">
    <text evidence="2">The sequence shown here is derived from an EMBL/GenBank/DDBJ whole genome shotgun (WGS) entry which is preliminary data.</text>
</comment>
<dbReference type="AlphaFoldDB" id="A0A062UI87"/>